<dbReference type="Gene3D" id="3.20.20.370">
    <property type="entry name" value="Glycoside hydrolase/deacetylase"/>
    <property type="match status" value="1"/>
</dbReference>
<proteinExistence type="predicted"/>
<name>A0ABT4MMR5_9NOCA</name>
<dbReference type="Proteomes" id="UP001081071">
    <property type="component" value="Unassembled WGS sequence"/>
</dbReference>
<comment type="caution">
    <text evidence="1">The sequence shown here is derived from an EMBL/GenBank/DDBJ whole genome shotgun (WGS) entry which is preliminary data.</text>
</comment>
<sequence>MPDQWPQRHLRRGINCDLGESYGRLRVGHDDEVMQYLSTANIACGYHGGDPSTMRRAADSAVTHGVLCGAHPSLPDLQGFGRRRLDVAPAELTDMVLYQLGALQAVLTAAGTTMSHVKPHGVLYSMLWEPELAHAFADAVEILDPGLPWIAMKNTPTFEIARQRGLNPVDEFTADREYTPDGKLVITRNPEPVDIAEMSDRMRDVVSSGTTSANDGSTRLHFDATVVCMHSDGPNAPEVAAALWSILTEDGQRPWEGGDRT</sequence>
<reference evidence="1" key="1">
    <citation type="submission" date="2022-12" db="EMBL/GenBank/DDBJ databases">
        <authorList>
            <person name="Krivoruchko A.V."/>
            <person name="Elkin A."/>
        </authorList>
    </citation>
    <scope>NUCLEOTIDE SEQUENCE</scope>
    <source>
        <strain evidence="1">IEGM 1391</strain>
    </source>
</reference>
<dbReference type="InterPro" id="IPR005501">
    <property type="entry name" value="LamB/YcsF/PxpA-like"/>
</dbReference>
<evidence type="ECO:0000313" key="1">
    <source>
        <dbReference type="EMBL" id="MCZ4522279.1"/>
    </source>
</evidence>
<dbReference type="InterPro" id="IPR011330">
    <property type="entry name" value="Glyco_hydro/deAcase_b/a-brl"/>
</dbReference>
<gene>
    <name evidence="1" type="ORF">O4220_27475</name>
</gene>
<protein>
    <submittedName>
        <fullName evidence="1">LamB/YcsF family protein</fullName>
    </submittedName>
</protein>
<dbReference type="SUPFAM" id="SSF88713">
    <property type="entry name" value="Glycoside hydrolase/deacetylase"/>
    <property type="match status" value="1"/>
</dbReference>
<dbReference type="EMBL" id="JAPWIJ010000022">
    <property type="protein sequence ID" value="MCZ4522279.1"/>
    <property type="molecule type" value="Genomic_DNA"/>
</dbReference>
<dbReference type="NCBIfam" id="NF003814">
    <property type="entry name" value="PRK05406.1-3"/>
    <property type="match status" value="1"/>
</dbReference>
<keyword evidence="2" id="KW-1185">Reference proteome</keyword>
<dbReference type="PANTHER" id="PTHR30292">
    <property type="entry name" value="UNCHARACTERIZED PROTEIN YBGL-RELATED"/>
    <property type="match status" value="1"/>
</dbReference>
<dbReference type="RefSeq" id="WP_135048039.1">
    <property type="nucleotide sequence ID" value="NZ_JAPWIJ010000022.1"/>
</dbReference>
<dbReference type="PANTHER" id="PTHR30292:SF0">
    <property type="entry name" value="5-OXOPROLINASE SUBUNIT A"/>
    <property type="match status" value="1"/>
</dbReference>
<accession>A0ABT4MMR5</accession>
<organism evidence="1 2">
    <name type="scientific">Rhodococcus ruber</name>
    <dbReference type="NCBI Taxonomy" id="1830"/>
    <lineage>
        <taxon>Bacteria</taxon>
        <taxon>Bacillati</taxon>
        <taxon>Actinomycetota</taxon>
        <taxon>Actinomycetes</taxon>
        <taxon>Mycobacteriales</taxon>
        <taxon>Nocardiaceae</taxon>
        <taxon>Rhodococcus</taxon>
    </lineage>
</organism>
<evidence type="ECO:0000313" key="2">
    <source>
        <dbReference type="Proteomes" id="UP001081071"/>
    </source>
</evidence>
<dbReference type="CDD" id="cd10787">
    <property type="entry name" value="LamB_YcsF_like"/>
    <property type="match status" value="1"/>
</dbReference>
<dbReference type="Pfam" id="PF03746">
    <property type="entry name" value="LamB_YcsF"/>
    <property type="match status" value="1"/>
</dbReference>